<keyword evidence="4 15" id="KW-0012">Acyltransferase</keyword>
<comment type="similarity">
    <text evidence="9 15">Belongs to the L/F-transferase family.</text>
</comment>
<dbReference type="Gene3D" id="3.30.70.3550">
    <property type="entry name" value="Leucyl/phenylalanyl-tRNA-protein transferase, N-terminal domain"/>
    <property type="match status" value="1"/>
</dbReference>
<dbReference type="FunFam" id="3.30.70.3550:FF:000001">
    <property type="entry name" value="Leucyl/phenylalanyl-tRNA--protein transferase"/>
    <property type="match status" value="1"/>
</dbReference>
<proteinExistence type="inferred from homology"/>
<evidence type="ECO:0000313" key="17">
    <source>
        <dbReference type="Proteomes" id="UP000304864"/>
    </source>
</evidence>
<comment type="subcellular location">
    <subcellularLocation>
        <location evidence="1 15">Cytoplasm</location>
    </subcellularLocation>
</comment>
<dbReference type="PANTHER" id="PTHR30098:SF2">
    <property type="entry name" value="LEUCYL_PHENYLALANYL-TRNA--PROTEIN TRANSFERASE"/>
    <property type="match status" value="1"/>
</dbReference>
<evidence type="ECO:0000256" key="1">
    <source>
        <dbReference type="ARBA" id="ARBA00004496"/>
    </source>
</evidence>
<organism evidence="16 17">
    <name type="scientific">Thiomicrorhabdus sediminis</name>
    <dbReference type="NCBI Taxonomy" id="2580412"/>
    <lineage>
        <taxon>Bacteria</taxon>
        <taxon>Pseudomonadati</taxon>
        <taxon>Pseudomonadota</taxon>
        <taxon>Gammaproteobacteria</taxon>
        <taxon>Thiotrichales</taxon>
        <taxon>Piscirickettsiaceae</taxon>
        <taxon>Thiomicrorhabdus</taxon>
    </lineage>
</organism>
<evidence type="ECO:0000256" key="13">
    <source>
        <dbReference type="ARBA" id="ARBA00077165"/>
    </source>
</evidence>
<dbReference type="InterPro" id="IPR042221">
    <property type="entry name" value="Leu/Phe-tRNA_Trfase_N"/>
</dbReference>
<evidence type="ECO:0000256" key="7">
    <source>
        <dbReference type="ARBA" id="ARBA00051538"/>
    </source>
</evidence>
<dbReference type="NCBIfam" id="TIGR00667">
    <property type="entry name" value="aat"/>
    <property type="match status" value="1"/>
</dbReference>
<evidence type="ECO:0000256" key="3">
    <source>
        <dbReference type="ARBA" id="ARBA00022679"/>
    </source>
</evidence>
<protein>
    <recommendedName>
        <fullName evidence="11 15">Leucyl/phenylalanyl-tRNA--protein transferase</fullName>
        <ecNumber evidence="10 15">2.3.2.6</ecNumber>
    </recommendedName>
    <alternativeName>
        <fullName evidence="12 15">L/F-transferase</fullName>
    </alternativeName>
    <alternativeName>
        <fullName evidence="13 15">Leucyltransferase</fullName>
    </alternativeName>
    <alternativeName>
        <fullName evidence="14 15">Phenyalanyltransferase</fullName>
    </alternativeName>
</protein>
<dbReference type="OrthoDB" id="9790282at2"/>
<comment type="function">
    <text evidence="8 15">Functions in the N-end rule pathway of protein degradation where it conjugates Leu, Phe and, less efficiently, Met from aminoacyl-tRNAs to the N-termini of proteins containing an N-terminal arginine or lysine.</text>
</comment>
<dbReference type="InterPro" id="IPR042203">
    <property type="entry name" value="Leu/Phe-tRNA_Trfase_C"/>
</dbReference>
<dbReference type="EMBL" id="CP040602">
    <property type="protein sequence ID" value="QCU90286.1"/>
    <property type="molecule type" value="Genomic_DNA"/>
</dbReference>
<keyword evidence="2 15" id="KW-0963">Cytoplasm</keyword>
<keyword evidence="17" id="KW-1185">Reference proteome</keyword>
<dbReference type="PANTHER" id="PTHR30098">
    <property type="entry name" value="LEUCYL/PHENYLALANYL-TRNA--PROTEIN TRANSFERASE"/>
    <property type="match status" value="1"/>
</dbReference>
<dbReference type="Gene3D" id="3.40.630.70">
    <property type="entry name" value="Leucyl/phenylalanyl-tRNA-protein transferase, C-terminal domain"/>
    <property type="match status" value="1"/>
</dbReference>
<comment type="catalytic activity">
    <reaction evidence="7 15">
        <text>N-terminal L-lysyl-[protein] + L-leucyl-tRNA(Leu) = N-terminal L-leucyl-L-lysyl-[protein] + tRNA(Leu) + H(+)</text>
        <dbReference type="Rhea" id="RHEA:12340"/>
        <dbReference type="Rhea" id="RHEA-COMP:9613"/>
        <dbReference type="Rhea" id="RHEA-COMP:9622"/>
        <dbReference type="Rhea" id="RHEA-COMP:12670"/>
        <dbReference type="Rhea" id="RHEA-COMP:12671"/>
        <dbReference type="ChEBI" id="CHEBI:15378"/>
        <dbReference type="ChEBI" id="CHEBI:65249"/>
        <dbReference type="ChEBI" id="CHEBI:78442"/>
        <dbReference type="ChEBI" id="CHEBI:78494"/>
        <dbReference type="ChEBI" id="CHEBI:133043"/>
        <dbReference type="EC" id="2.3.2.6"/>
    </reaction>
</comment>
<dbReference type="EC" id="2.3.2.6" evidence="10 15"/>
<evidence type="ECO:0000256" key="14">
    <source>
        <dbReference type="ARBA" id="ARBA00083640"/>
    </source>
</evidence>
<dbReference type="GO" id="GO:0005737">
    <property type="term" value="C:cytoplasm"/>
    <property type="evidence" value="ECO:0007669"/>
    <property type="project" value="UniProtKB-SubCell"/>
</dbReference>
<dbReference type="InterPro" id="IPR004616">
    <property type="entry name" value="Leu/Phe-tRNA_Trfase"/>
</dbReference>
<evidence type="ECO:0000256" key="10">
    <source>
        <dbReference type="ARBA" id="ARBA00066767"/>
    </source>
</evidence>
<keyword evidence="3 15" id="KW-0808">Transferase</keyword>
<dbReference type="KEGG" id="thig:FE785_06410"/>
<comment type="catalytic activity">
    <reaction evidence="5 15">
        <text>L-phenylalanyl-tRNA(Phe) + an N-terminal L-alpha-aminoacyl-[protein] = an N-terminal L-phenylalanyl-L-alpha-aminoacyl-[protein] + tRNA(Phe)</text>
        <dbReference type="Rhea" id="RHEA:43632"/>
        <dbReference type="Rhea" id="RHEA-COMP:9668"/>
        <dbReference type="Rhea" id="RHEA-COMP:9699"/>
        <dbReference type="Rhea" id="RHEA-COMP:10636"/>
        <dbReference type="Rhea" id="RHEA-COMP:10637"/>
        <dbReference type="ChEBI" id="CHEBI:78442"/>
        <dbReference type="ChEBI" id="CHEBI:78531"/>
        <dbReference type="ChEBI" id="CHEBI:78597"/>
        <dbReference type="ChEBI" id="CHEBI:83561"/>
        <dbReference type="EC" id="2.3.2.6"/>
    </reaction>
</comment>
<dbReference type="Proteomes" id="UP000304864">
    <property type="component" value="Chromosome"/>
</dbReference>
<dbReference type="RefSeq" id="WP_138564961.1">
    <property type="nucleotide sequence ID" value="NZ_CP040602.1"/>
</dbReference>
<accession>A0A4P9K7H0</accession>
<evidence type="ECO:0000256" key="9">
    <source>
        <dbReference type="ARBA" id="ARBA00061535"/>
    </source>
</evidence>
<name>A0A4P9K7H0_9GAMM</name>
<dbReference type="GO" id="GO:0008914">
    <property type="term" value="F:leucyl-tRNA--protein transferase activity"/>
    <property type="evidence" value="ECO:0007669"/>
    <property type="project" value="UniProtKB-UniRule"/>
</dbReference>
<evidence type="ECO:0000256" key="2">
    <source>
        <dbReference type="ARBA" id="ARBA00022490"/>
    </source>
</evidence>
<evidence type="ECO:0000256" key="6">
    <source>
        <dbReference type="ARBA" id="ARBA00050652"/>
    </source>
</evidence>
<gene>
    <name evidence="15" type="primary">aat</name>
    <name evidence="16" type="ORF">FE785_06410</name>
</gene>
<comment type="catalytic activity">
    <reaction evidence="6 15">
        <text>N-terminal L-arginyl-[protein] + L-leucyl-tRNA(Leu) = N-terminal L-leucyl-L-arginyl-[protein] + tRNA(Leu) + H(+)</text>
        <dbReference type="Rhea" id="RHEA:50416"/>
        <dbReference type="Rhea" id="RHEA-COMP:9613"/>
        <dbReference type="Rhea" id="RHEA-COMP:9622"/>
        <dbReference type="Rhea" id="RHEA-COMP:12672"/>
        <dbReference type="Rhea" id="RHEA-COMP:12673"/>
        <dbReference type="ChEBI" id="CHEBI:15378"/>
        <dbReference type="ChEBI" id="CHEBI:64719"/>
        <dbReference type="ChEBI" id="CHEBI:78442"/>
        <dbReference type="ChEBI" id="CHEBI:78494"/>
        <dbReference type="ChEBI" id="CHEBI:133044"/>
        <dbReference type="EC" id="2.3.2.6"/>
    </reaction>
</comment>
<dbReference type="HAMAP" id="MF_00688">
    <property type="entry name" value="Leu_Phe_trans"/>
    <property type="match status" value="1"/>
</dbReference>
<evidence type="ECO:0000256" key="5">
    <source>
        <dbReference type="ARBA" id="ARBA00050607"/>
    </source>
</evidence>
<dbReference type="AlphaFoldDB" id="A0A4P9K7H0"/>
<evidence type="ECO:0000256" key="11">
    <source>
        <dbReference type="ARBA" id="ARBA00074372"/>
    </source>
</evidence>
<evidence type="ECO:0000256" key="4">
    <source>
        <dbReference type="ARBA" id="ARBA00023315"/>
    </source>
</evidence>
<evidence type="ECO:0000256" key="12">
    <source>
        <dbReference type="ARBA" id="ARBA00077136"/>
    </source>
</evidence>
<dbReference type="Pfam" id="PF03588">
    <property type="entry name" value="Leu_Phe_trans"/>
    <property type="match status" value="1"/>
</dbReference>
<evidence type="ECO:0000256" key="15">
    <source>
        <dbReference type="HAMAP-Rule" id="MF_00688"/>
    </source>
</evidence>
<dbReference type="SUPFAM" id="SSF55729">
    <property type="entry name" value="Acyl-CoA N-acyltransferases (Nat)"/>
    <property type="match status" value="1"/>
</dbReference>
<reference evidence="16 17" key="1">
    <citation type="submission" date="2019-05" db="EMBL/GenBank/DDBJ databases">
        <title>Thiomicrorhabdus sediminis sp. nov, a novel sulfur-oxidizing bacterium isolated from coastal sediment.</title>
        <authorList>
            <person name="Liu X."/>
        </authorList>
    </citation>
    <scope>NUCLEOTIDE SEQUENCE [LARGE SCALE GENOMIC DNA]</scope>
    <source>
        <strain evidence="16 17">G1</strain>
    </source>
</reference>
<evidence type="ECO:0000313" key="16">
    <source>
        <dbReference type="EMBL" id="QCU90286.1"/>
    </source>
</evidence>
<sequence length="249" mass="28310">MTQHNITMPFWLDPQPVFFPPTHLAMIEPDGLLAVGGDLTPEWLLHAYSKGIFPWFNPEEPILWWTPNPRSVLFLDDVKLRKSLKKRLRQLLKNPGFSVKFDCNFKEVMSQCAQMPRHGQDGTWISNAMIKAYEKLHQAGHAHSVEVYLDDQLIGGLYGVAIGKMFYGESMFAKQTDASKIALIVLANQLKEWGFRAIDTQVETAHLNSLGAQCISRLAFEGLIAQQTAKPFPAKKWHLDSQWHQKLLG</sequence>
<dbReference type="InterPro" id="IPR016181">
    <property type="entry name" value="Acyl_CoA_acyltransferase"/>
</dbReference>
<dbReference type="GO" id="GO:0030163">
    <property type="term" value="P:protein catabolic process"/>
    <property type="evidence" value="ECO:0007669"/>
    <property type="project" value="UniProtKB-UniRule"/>
</dbReference>
<evidence type="ECO:0000256" key="8">
    <source>
        <dbReference type="ARBA" id="ARBA00054043"/>
    </source>
</evidence>